<keyword evidence="6" id="KW-1185">Reference proteome</keyword>
<dbReference type="InterPro" id="IPR004682">
    <property type="entry name" value="TRAP_DctP"/>
</dbReference>
<accession>A0ABY3RFZ6</accession>
<dbReference type="EMBL" id="CP088156">
    <property type="protein sequence ID" value="UFZ05741.1"/>
    <property type="molecule type" value="Genomic_DNA"/>
</dbReference>
<dbReference type="InterPro" id="IPR019546">
    <property type="entry name" value="TAT_signal_bac_arc"/>
</dbReference>
<dbReference type="Pfam" id="PF03480">
    <property type="entry name" value="DctP"/>
    <property type="match status" value="1"/>
</dbReference>
<dbReference type="NCBIfam" id="TIGR01409">
    <property type="entry name" value="TAT_signal_seq"/>
    <property type="match status" value="1"/>
</dbReference>
<dbReference type="PANTHER" id="PTHR33376">
    <property type="match status" value="1"/>
</dbReference>
<gene>
    <name evidence="5" type="ORF">LQG66_05350</name>
</gene>
<dbReference type="NCBIfam" id="NF037995">
    <property type="entry name" value="TRAP_S1"/>
    <property type="match status" value="1"/>
</dbReference>
<protein>
    <submittedName>
        <fullName evidence="5">TRAP transporter substrate-binding protein</fullName>
    </submittedName>
</protein>
<organism evidence="5 6">
    <name type="scientific">Bradyrhizobium ontarionense</name>
    <dbReference type="NCBI Taxonomy" id="2898149"/>
    <lineage>
        <taxon>Bacteria</taxon>
        <taxon>Pseudomonadati</taxon>
        <taxon>Pseudomonadota</taxon>
        <taxon>Alphaproteobacteria</taxon>
        <taxon>Hyphomicrobiales</taxon>
        <taxon>Nitrobacteraceae</taxon>
        <taxon>Bradyrhizobium</taxon>
    </lineage>
</organism>
<reference evidence="5" key="1">
    <citation type="journal article" date="2024" name="Antonie Van Leeuwenhoek">
        <title>Bradyrhizobium ontarionense sp. nov., a novel bacterial symbiont isolated from Aeschynomene indica (Indian jointvetch), harbours photosynthesis, nitrogen fixation and nitrous oxide (N2O) reductase genes.</title>
        <authorList>
            <person name="Bromfield E.S.P."/>
            <person name="Cloutier S."/>
        </authorList>
    </citation>
    <scope>NUCLEOTIDE SEQUENCE</scope>
    <source>
        <strain evidence="5">A19</strain>
    </source>
</reference>
<dbReference type="PIRSF" id="PIRSF006470">
    <property type="entry name" value="DctB"/>
    <property type="match status" value="1"/>
</dbReference>
<dbReference type="PROSITE" id="PS51318">
    <property type="entry name" value="TAT"/>
    <property type="match status" value="1"/>
</dbReference>
<dbReference type="InterPro" id="IPR018389">
    <property type="entry name" value="DctP_fam"/>
</dbReference>
<dbReference type="Proteomes" id="UP001431010">
    <property type="component" value="Chromosome"/>
</dbReference>
<keyword evidence="4" id="KW-0732">Signal</keyword>
<dbReference type="RefSeq" id="WP_231324210.1">
    <property type="nucleotide sequence ID" value="NZ_CP088156.1"/>
</dbReference>
<dbReference type="InterPro" id="IPR038404">
    <property type="entry name" value="TRAP_DctP_sf"/>
</dbReference>
<evidence type="ECO:0000313" key="6">
    <source>
        <dbReference type="Proteomes" id="UP001431010"/>
    </source>
</evidence>
<proteinExistence type="inferred from homology"/>
<name>A0ABY3RFZ6_9BRAD</name>
<evidence type="ECO:0000256" key="1">
    <source>
        <dbReference type="ARBA" id="ARBA00004196"/>
    </source>
</evidence>
<sequence>MSLSRRALLKASAASAVLGGIGTVAAPHVARAQSAEFTYKYANNLPDSHPLNIRAKEMAAAIKAETNGKFDLQIFPNNQLGSDTDMLSQIRSGGVEFFTLSGLILATLVPAASINGIGFAFPDYDTVWKAMDGDLGAYVRGQINKAGLMVMDKIWDNGFRQTTSSTKPINGPDDLKGFKIRVPVSPLWTSMFKAFEAAPASINFSEVYSALQTKVVEGQENPLAIISTAKLYEVQKYCSLTNHMWDGFWFLANRRAWEAVPENIRTVVAKHINAAAVKEREDVAKLNAGLQQELASKGLTFNQPGAAPFRDKLRSAGFYAEWKGKYGDEAWALLEKAAGKLS</sequence>
<dbReference type="InterPro" id="IPR006311">
    <property type="entry name" value="TAT_signal"/>
</dbReference>
<dbReference type="NCBIfam" id="TIGR00787">
    <property type="entry name" value="dctP"/>
    <property type="match status" value="1"/>
</dbReference>
<dbReference type="Gene3D" id="3.40.190.170">
    <property type="entry name" value="Bacterial extracellular solute-binding protein, family 7"/>
    <property type="match status" value="1"/>
</dbReference>
<evidence type="ECO:0000256" key="4">
    <source>
        <dbReference type="ARBA" id="ARBA00022729"/>
    </source>
</evidence>
<keyword evidence="3" id="KW-0813">Transport</keyword>
<evidence type="ECO:0000313" key="5">
    <source>
        <dbReference type="EMBL" id="UFZ05741.1"/>
    </source>
</evidence>
<comment type="subcellular location">
    <subcellularLocation>
        <location evidence="1">Cell envelope</location>
    </subcellularLocation>
</comment>
<evidence type="ECO:0000256" key="2">
    <source>
        <dbReference type="ARBA" id="ARBA00009023"/>
    </source>
</evidence>
<dbReference type="CDD" id="cd13603">
    <property type="entry name" value="PBP2_TRAP_Siap_TeaA_like"/>
    <property type="match status" value="1"/>
</dbReference>
<comment type="similarity">
    <text evidence="2">Belongs to the bacterial solute-binding protein 7 family.</text>
</comment>
<evidence type="ECO:0000256" key="3">
    <source>
        <dbReference type="ARBA" id="ARBA00022448"/>
    </source>
</evidence>
<dbReference type="PANTHER" id="PTHR33376:SF4">
    <property type="entry name" value="SIALIC ACID-BINDING PERIPLASMIC PROTEIN SIAP"/>
    <property type="match status" value="1"/>
</dbReference>